<dbReference type="EMBL" id="JACHXZ010000003">
    <property type="protein sequence ID" value="MBB3168939.1"/>
    <property type="molecule type" value="Genomic_DNA"/>
</dbReference>
<dbReference type="PROSITE" id="PS00072">
    <property type="entry name" value="ACYL_COA_DH_1"/>
    <property type="match status" value="1"/>
</dbReference>
<comment type="similarity">
    <text evidence="2 12">Belongs to the acyl-CoA dehydrogenase family.</text>
</comment>
<dbReference type="InterPro" id="IPR006091">
    <property type="entry name" value="Acyl-CoA_Oxase/DH_mid-dom"/>
</dbReference>
<evidence type="ECO:0000313" key="17">
    <source>
        <dbReference type="Proteomes" id="UP000559987"/>
    </source>
</evidence>
<dbReference type="InterPro" id="IPR013786">
    <property type="entry name" value="AcylCoA_DH/ox_N"/>
</dbReference>
<dbReference type="Proteomes" id="UP000559987">
    <property type="component" value="Unassembled WGS sequence"/>
</dbReference>
<evidence type="ECO:0000256" key="9">
    <source>
        <dbReference type="ARBA" id="ARBA00068311"/>
    </source>
</evidence>
<accession>A0A839UR41</accession>
<evidence type="ECO:0000256" key="12">
    <source>
        <dbReference type="RuleBase" id="RU362125"/>
    </source>
</evidence>
<proteinExistence type="inferred from homology"/>
<dbReference type="PANTHER" id="PTHR43884">
    <property type="entry name" value="ACYL-COA DEHYDROGENASE"/>
    <property type="match status" value="1"/>
</dbReference>
<dbReference type="Pfam" id="PF00441">
    <property type="entry name" value="Acyl-CoA_dh_1"/>
    <property type="match status" value="1"/>
</dbReference>
<feature type="domain" description="Acyl-CoA dehydrogenase/oxidase C-terminal" evidence="13">
    <location>
        <begin position="232"/>
        <end position="381"/>
    </location>
</feature>
<dbReference type="GO" id="GO:0050660">
    <property type="term" value="F:flavin adenine dinucleotide binding"/>
    <property type="evidence" value="ECO:0007669"/>
    <property type="project" value="InterPro"/>
</dbReference>
<evidence type="ECO:0000256" key="10">
    <source>
        <dbReference type="ARBA" id="ARBA00072305"/>
    </source>
</evidence>
<feature type="domain" description="Acyl-CoA oxidase/dehydrogenase middle" evidence="14">
    <location>
        <begin position="125"/>
        <end position="220"/>
    </location>
</feature>
<evidence type="ECO:0000256" key="7">
    <source>
        <dbReference type="ARBA" id="ARBA00066362"/>
    </source>
</evidence>
<evidence type="ECO:0000256" key="11">
    <source>
        <dbReference type="ARBA" id="ARBA00075603"/>
    </source>
</evidence>
<keyword evidence="3 12" id="KW-0285">Flavoprotein</keyword>
<keyword evidence="17" id="KW-1185">Reference proteome</keyword>
<evidence type="ECO:0000256" key="1">
    <source>
        <dbReference type="ARBA" id="ARBA00001974"/>
    </source>
</evidence>
<protein>
    <recommendedName>
        <fullName evidence="9">3-sulfinopropanoyl-CoA desulfinase</fullName>
        <ecNumber evidence="7">1.3.8.10</ecNumber>
        <ecNumber evidence="8">3.13.1.4</ecNumber>
    </recommendedName>
    <alternativeName>
        <fullName evidence="11">3-sulfinopropionyl coenzyme A desulfinase</fullName>
    </alternativeName>
    <alternativeName>
        <fullName evidence="10">Cyclohex-1-ene-1-carbonyl-CoA dehydrogenase</fullName>
    </alternativeName>
</protein>
<organism evidence="16 17">
    <name type="scientific">Simiduia aestuariiviva</name>
    <dbReference type="NCBI Taxonomy" id="1510459"/>
    <lineage>
        <taxon>Bacteria</taxon>
        <taxon>Pseudomonadati</taxon>
        <taxon>Pseudomonadota</taxon>
        <taxon>Gammaproteobacteria</taxon>
        <taxon>Cellvibrionales</taxon>
        <taxon>Cellvibrionaceae</taxon>
        <taxon>Simiduia</taxon>
    </lineage>
</organism>
<dbReference type="InterPro" id="IPR037069">
    <property type="entry name" value="AcylCoA_DH/ox_N_sf"/>
</dbReference>
<dbReference type="Gene3D" id="1.20.140.10">
    <property type="entry name" value="Butyryl-CoA Dehydrogenase, subunit A, domain 3"/>
    <property type="match status" value="1"/>
</dbReference>
<dbReference type="Gene3D" id="1.10.540.10">
    <property type="entry name" value="Acyl-CoA dehydrogenase/oxidase, N-terminal domain"/>
    <property type="match status" value="1"/>
</dbReference>
<comment type="cofactor">
    <cofactor evidence="1 12">
        <name>FAD</name>
        <dbReference type="ChEBI" id="CHEBI:57692"/>
    </cofactor>
</comment>
<evidence type="ECO:0000256" key="2">
    <source>
        <dbReference type="ARBA" id="ARBA00009347"/>
    </source>
</evidence>
<dbReference type="EC" id="3.13.1.4" evidence="8"/>
<reference evidence="16 17" key="1">
    <citation type="submission" date="2020-08" db="EMBL/GenBank/DDBJ databases">
        <title>Genomic Encyclopedia of Type Strains, Phase III (KMG-III): the genomes of soil and plant-associated and newly described type strains.</title>
        <authorList>
            <person name="Whitman W."/>
        </authorList>
    </citation>
    <scope>NUCLEOTIDE SEQUENCE [LARGE SCALE GENOMIC DNA]</scope>
    <source>
        <strain evidence="16 17">CECT 8571</strain>
    </source>
</reference>
<keyword evidence="5 12" id="KW-0560">Oxidoreductase</keyword>
<evidence type="ECO:0000256" key="5">
    <source>
        <dbReference type="ARBA" id="ARBA00023002"/>
    </source>
</evidence>
<evidence type="ECO:0000259" key="15">
    <source>
        <dbReference type="Pfam" id="PF02771"/>
    </source>
</evidence>
<sequence>MHFALTEEQQMIADTARAFATSELAPVAAELEGPNGRRLLLGHLKKLAELGFMGLNIDAQYGGTEAGVTAFSLAITELAKACASTAVTVSVSNMVAEVIQAVGSDAQKQHYLPKLCSGEFAAGGFCLTESNAGSDPAGMKTRAVKDGDHYVLSGSKIYITSAEYAGVFVVWAVTDSSAKKGKGISCFLVDANTPGLTIGKAEEKMGQKASATNEVHFNECRIPASQMLGTENDGFRIAVAELAGGRIGIGSLALGIGQAAMDYAARYIAEREQFNQPLINFQGLQWMMADRATELEAARLLLMQAAWLKENQQPFAKAASMAKLFASEKANDACYTALQLLGGAGYIKEYPLERMARDVRITTIYEGTSEIQRIVIARELLKELAQG</sequence>
<evidence type="ECO:0000256" key="6">
    <source>
        <dbReference type="ARBA" id="ARBA00052938"/>
    </source>
</evidence>
<evidence type="ECO:0000259" key="14">
    <source>
        <dbReference type="Pfam" id="PF02770"/>
    </source>
</evidence>
<evidence type="ECO:0000313" key="16">
    <source>
        <dbReference type="EMBL" id="MBB3168939.1"/>
    </source>
</evidence>
<dbReference type="FunFam" id="2.40.110.10:FF:000001">
    <property type="entry name" value="Acyl-CoA dehydrogenase, mitochondrial"/>
    <property type="match status" value="1"/>
</dbReference>
<dbReference type="InterPro" id="IPR009075">
    <property type="entry name" value="AcylCo_DH/oxidase_C"/>
</dbReference>
<dbReference type="Pfam" id="PF02770">
    <property type="entry name" value="Acyl-CoA_dh_M"/>
    <property type="match status" value="1"/>
</dbReference>
<keyword evidence="4 12" id="KW-0274">FAD</keyword>
<feature type="domain" description="Acyl-CoA dehydrogenase/oxidase N-terminal" evidence="15">
    <location>
        <begin position="6"/>
        <end position="119"/>
    </location>
</feature>
<evidence type="ECO:0000256" key="8">
    <source>
        <dbReference type="ARBA" id="ARBA00066461"/>
    </source>
</evidence>
<comment type="catalytic activity">
    <reaction evidence="6">
        <text>3-sulfinopropanoyl-CoA + H2O = propanoyl-CoA + sulfite + H(+)</text>
        <dbReference type="Rhea" id="RHEA:41624"/>
        <dbReference type="ChEBI" id="CHEBI:15377"/>
        <dbReference type="ChEBI" id="CHEBI:15378"/>
        <dbReference type="ChEBI" id="CHEBI:17359"/>
        <dbReference type="ChEBI" id="CHEBI:57392"/>
        <dbReference type="ChEBI" id="CHEBI:78349"/>
        <dbReference type="EC" id="3.13.1.4"/>
    </reaction>
    <physiologicalReaction direction="left-to-right" evidence="6">
        <dbReference type="Rhea" id="RHEA:41625"/>
    </physiologicalReaction>
</comment>
<dbReference type="Pfam" id="PF02771">
    <property type="entry name" value="Acyl-CoA_dh_N"/>
    <property type="match status" value="1"/>
</dbReference>
<dbReference type="GO" id="GO:0003995">
    <property type="term" value="F:acyl-CoA dehydrogenase activity"/>
    <property type="evidence" value="ECO:0007669"/>
    <property type="project" value="InterPro"/>
</dbReference>
<dbReference type="EC" id="1.3.8.10" evidence="7"/>
<dbReference type="PANTHER" id="PTHR43884:SF12">
    <property type="entry name" value="ISOVALERYL-COA DEHYDROGENASE, MITOCHONDRIAL-RELATED"/>
    <property type="match status" value="1"/>
</dbReference>
<dbReference type="InterPro" id="IPR006089">
    <property type="entry name" value="Acyl-CoA_DH_CS"/>
</dbReference>
<gene>
    <name evidence="16" type="ORF">FHS30_002147</name>
</gene>
<dbReference type="PIRSF" id="PIRSF016578">
    <property type="entry name" value="HsaA"/>
    <property type="match status" value="1"/>
</dbReference>
<dbReference type="FunFam" id="1.20.140.10:FF:000004">
    <property type="entry name" value="Acyl-CoA dehydrogenase FadE25"/>
    <property type="match status" value="1"/>
</dbReference>
<dbReference type="AlphaFoldDB" id="A0A839UR41"/>
<dbReference type="InterPro" id="IPR036250">
    <property type="entry name" value="AcylCo_DH-like_C"/>
</dbReference>
<dbReference type="PROSITE" id="PS00073">
    <property type="entry name" value="ACYL_COA_DH_2"/>
    <property type="match status" value="1"/>
</dbReference>
<dbReference type="FunFam" id="1.10.540.10:FF:000002">
    <property type="entry name" value="Acyl-CoA dehydrogenase FadE19"/>
    <property type="match status" value="1"/>
</dbReference>
<dbReference type="InterPro" id="IPR046373">
    <property type="entry name" value="Acyl-CoA_Oxase/DH_mid-dom_sf"/>
</dbReference>
<dbReference type="SUPFAM" id="SSF47203">
    <property type="entry name" value="Acyl-CoA dehydrogenase C-terminal domain-like"/>
    <property type="match status" value="1"/>
</dbReference>
<evidence type="ECO:0000259" key="13">
    <source>
        <dbReference type="Pfam" id="PF00441"/>
    </source>
</evidence>
<evidence type="ECO:0000256" key="4">
    <source>
        <dbReference type="ARBA" id="ARBA00022827"/>
    </source>
</evidence>
<evidence type="ECO:0000256" key="3">
    <source>
        <dbReference type="ARBA" id="ARBA00022630"/>
    </source>
</evidence>
<dbReference type="Gene3D" id="2.40.110.10">
    <property type="entry name" value="Butyryl-CoA Dehydrogenase, subunit A, domain 2"/>
    <property type="match status" value="1"/>
</dbReference>
<dbReference type="RefSeq" id="WP_183910446.1">
    <property type="nucleotide sequence ID" value="NZ_JACHXZ010000003.1"/>
</dbReference>
<dbReference type="SUPFAM" id="SSF56645">
    <property type="entry name" value="Acyl-CoA dehydrogenase NM domain-like"/>
    <property type="match status" value="1"/>
</dbReference>
<name>A0A839UR41_9GAMM</name>
<dbReference type="InterPro" id="IPR009100">
    <property type="entry name" value="AcylCoA_DH/oxidase_NM_dom_sf"/>
</dbReference>
<comment type="caution">
    <text evidence="16">The sequence shown here is derived from an EMBL/GenBank/DDBJ whole genome shotgun (WGS) entry which is preliminary data.</text>
</comment>